<feature type="region of interest" description="Disordered" evidence="4">
    <location>
        <begin position="404"/>
        <end position="461"/>
    </location>
</feature>
<evidence type="ECO:0000256" key="3">
    <source>
        <dbReference type="ARBA" id="ARBA00023242"/>
    </source>
</evidence>
<evidence type="ECO:0000313" key="5">
    <source>
        <dbReference type="EMBL" id="KAK3381337.1"/>
    </source>
</evidence>
<dbReference type="Proteomes" id="UP001285441">
    <property type="component" value="Unassembled WGS sequence"/>
</dbReference>
<accession>A0AAE0TVR4</accession>
<feature type="compositionally biased region" description="Acidic residues" evidence="4">
    <location>
        <begin position="556"/>
        <end position="566"/>
    </location>
</feature>
<feature type="region of interest" description="Disordered" evidence="4">
    <location>
        <begin position="537"/>
        <end position="579"/>
    </location>
</feature>
<dbReference type="EMBL" id="JAULSW010000005">
    <property type="protein sequence ID" value="KAK3381337.1"/>
    <property type="molecule type" value="Genomic_DNA"/>
</dbReference>
<dbReference type="GO" id="GO:0032040">
    <property type="term" value="C:small-subunit processome"/>
    <property type="evidence" value="ECO:0007669"/>
    <property type="project" value="InterPro"/>
</dbReference>
<feature type="compositionally biased region" description="Basic and acidic residues" evidence="4">
    <location>
        <begin position="429"/>
        <end position="450"/>
    </location>
</feature>
<feature type="compositionally biased region" description="Basic and acidic residues" evidence="4">
    <location>
        <begin position="611"/>
        <end position="630"/>
    </location>
</feature>
<evidence type="ECO:0000313" key="6">
    <source>
        <dbReference type="Proteomes" id="UP001285441"/>
    </source>
</evidence>
<feature type="compositionally biased region" description="Acidic residues" evidence="4">
    <location>
        <begin position="485"/>
        <end position="494"/>
    </location>
</feature>
<feature type="compositionally biased region" description="Basic residues" evidence="4">
    <location>
        <begin position="451"/>
        <end position="461"/>
    </location>
</feature>
<dbReference type="AlphaFoldDB" id="A0AAE0TVR4"/>
<feature type="compositionally biased region" description="Acidic residues" evidence="4">
    <location>
        <begin position="221"/>
        <end position="250"/>
    </location>
</feature>
<organism evidence="5 6">
    <name type="scientific">Podospora didyma</name>
    <dbReference type="NCBI Taxonomy" id="330526"/>
    <lineage>
        <taxon>Eukaryota</taxon>
        <taxon>Fungi</taxon>
        <taxon>Dikarya</taxon>
        <taxon>Ascomycota</taxon>
        <taxon>Pezizomycotina</taxon>
        <taxon>Sordariomycetes</taxon>
        <taxon>Sordariomycetidae</taxon>
        <taxon>Sordariales</taxon>
        <taxon>Podosporaceae</taxon>
        <taxon>Podospora</taxon>
    </lineage>
</organism>
<reference evidence="5" key="2">
    <citation type="submission" date="2023-06" db="EMBL/GenBank/DDBJ databases">
        <authorList>
            <consortium name="Lawrence Berkeley National Laboratory"/>
            <person name="Haridas S."/>
            <person name="Hensen N."/>
            <person name="Bonometti L."/>
            <person name="Westerberg I."/>
            <person name="Brannstrom I.O."/>
            <person name="Guillou S."/>
            <person name="Cros-Aarteil S."/>
            <person name="Calhoun S."/>
            <person name="Kuo A."/>
            <person name="Mondo S."/>
            <person name="Pangilinan J."/>
            <person name="Riley R."/>
            <person name="LaButti K."/>
            <person name="Andreopoulos B."/>
            <person name="Lipzen A."/>
            <person name="Chen C."/>
            <person name="Yanf M."/>
            <person name="Daum C."/>
            <person name="Ng V."/>
            <person name="Clum A."/>
            <person name="Steindorff A."/>
            <person name="Ohm R."/>
            <person name="Martin F."/>
            <person name="Silar P."/>
            <person name="Natvig D."/>
            <person name="Lalanne C."/>
            <person name="Gautier V."/>
            <person name="Ament-velasquez S.L."/>
            <person name="Kruys A."/>
            <person name="Hutchinson M.I."/>
            <person name="Powell A.J."/>
            <person name="Barry K."/>
            <person name="Miller A.N."/>
            <person name="Grigoriev I.V."/>
            <person name="Debuchy R."/>
            <person name="Gladieux P."/>
            <person name="Thoren M.H."/>
            <person name="Johannesson H."/>
        </authorList>
    </citation>
    <scope>NUCLEOTIDE SEQUENCE</scope>
    <source>
        <strain evidence="5">CBS 232.78</strain>
    </source>
</reference>
<feature type="compositionally biased region" description="Acidic residues" evidence="4">
    <location>
        <begin position="80"/>
        <end position="98"/>
    </location>
</feature>
<protein>
    <submittedName>
        <fullName evidence="5">Utp14 protein-domain-containing protein</fullName>
    </submittedName>
</protein>
<dbReference type="PANTHER" id="PTHR14150">
    <property type="entry name" value="U3 SMALL NUCLEOLAR RNA-ASSOCIATED PROTEIN 14"/>
    <property type="match status" value="1"/>
</dbReference>
<feature type="compositionally biased region" description="Basic and acidic residues" evidence="4">
    <location>
        <begin position="52"/>
        <end position="64"/>
    </location>
</feature>
<feature type="compositionally biased region" description="Acidic residues" evidence="4">
    <location>
        <begin position="759"/>
        <end position="769"/>
    </location>
</feature>
<feature type="compositionally biased region" description="Acidic residues" evidence="4">
    <location>
        <begin position="132"/>
        <end position="148"/>
    </location>
</feature>
<keyword evidence="3" id="KW-0539">Nucleus</keyword>
<feature type="compositionally biased region" description="Polar residues" evidence="4">
    <location>
        <begin position="743"/>
        <end position="757"/>
    </location>
</feature>
<feature type="region of interest" description="Disordered" evidence="4">
    <location>
        <begin position="799"/>
        <end position="818"/>
    </location>
</feature>
<feature type="compositionally biased region" description="Acidic residues" evidence="4">
    <location>
        <begin position="631"/>
        <end position="643"/>
    </location>
</feature>
<evidence type="ECO:0000256" key="1">
    <source>
        <dbReference type="ARBA" id="ARBA00004604"/>
    </source>
</evidence>
<proteinExistence type="predicted"/>
<dbReference type="PANTHER" id="PTHR14150:SF12">
    <property type="entry name" value="U3 SMALL NUCLEOLAR RNA-ASSOCIATED PROTEIN 14 HOMOLOG A"/>
    <property type="match status" value="1"/>
</dbReference>
<keyword evidence="2" id="KW-0597">Phosphoprotein</keyword>
<evidence type="ECO:0000256" key="2">
    <source>
        <dbReference type="ARBA" id="ARBA00022553"/>
    </source>
</evidence>
<sequence length="928" mass="102818">MPGRQAHGRSLLPGPSGSAVKTAKKNAKKTKHSRAQATNNALDAFARASDLVPERLPKGVRTRDLDEEPEERNQKRQRDGDDDDDEFGDGSDDDDEDEAPRKKKPRKNDDDFEGFSGGSDSEGNEWHIGVDGSDEDSDIDSDEAFGDSDQEKFDGYSFGGLAAKKGKRGNKKVGSDEEEEEDDEDDDDLESLGSDAIDLATALDQFSEDDEPVGKKVEDSGLSDEEDGDSSDESSDESSDDEDEDEDDDDPSRLDGLQKFISAFAGDDDEDIDTEPASTAKPKLSLSDLGLHGVKDAHIKKSLKLMNKEERAVKAGSSKKLEVPLAKRQEDQLLRSAAYEKTSETLERWIGTVKHNRRADHLMFPLAQNAHDAGLDNGELQPITQKTSGTELEQTILAIMEESGLGPTTKPEHKEAGAPGPGSGLSPVELKELQRQRRREREMHSREAARAKRVKKIKSKAYRRVHRKEVLHDAEAAHEALAEAGELDSEEEREVQDRRRAAERMGTKHRESKWAKLGKKAGRAVWDDDFRAGLTEMARKNEELRRRVEGRTGGGSDDDDGDDDMSDASGDSGDEVTKKRKLLAQLDKAAAYDDEEPQSALMKMKFMQRGELQRKKENDDLIAQIRRDLDSNNEGDASDPEEIDIGRRQYGMGDQSKKTAEKKESNDAAKTKERPSKSSARTGVVQLDNEAPSVPEAEPLSPAAPGAAGAWSRSVKEGGRKSKKETKAKVDELDLSNAAMLATRSSKMKSSAATAQADNNDDKDSEDEDAIHLPLAIRDQELIKRAFAGEDVVGEFEREKAELENAEDDKEVDNTLPGWGGWVGEGVSNREKMRHKGRFVTKVEGVNKKKRQDYKLKDAIVTEKRVRKNDKYLASGLPFPYESHQQYERALRLPVGPEWMTKESFQEGTKPRVLIKQGIIAPMTKPMV</sequence>
<gene>
    <name evidence="5" type="ORF">B0H63DRAFT_475405</name>
</gene>
<comment type="subcellular location">
    <subcellularLocation>
        <location evidence="1">Nucleus</location>
        <location evidence="1">Nucleolus</location>
    </subcellularLocation>
</comment>
<feature type="region of interest" description="Disordered" evidence="4">
    <location>
        <begin position="482"/>
        <end position="521"/>
    </location>
</feature>
<dbReference type="Pfam" id="PF04615">
    <property type="entry name" value="Utp14"/>
    <property type="match status" value="1"/>
</dbReference>
<dbReference type="InterPro" id="IPR006709">
    <property type="entry name" value="SSU_processome_Utp14"/>
</dbReference>
<feature type="compositionally biased region" description="Basic residues" evidence="4">
    <location>
        <begin position="22"/>
        <end position="34"/>
    </location>
</feature>
<feature type="compositionally biased region" description="Basic and acidic residues" evidence="4">
    <location>
        <begin position="537"/>
        <end position="550"/>
    </location>
</feature>
<feature type="compositionally biased region" description="Basic and acidic residues" evidence="4">
    <location>
        <begin position="655"/>
        <end position="676"/>
    </location>
</feature>
<reference evidence="5" key="1">
    <citation type="journal article" date="2023" name="Mol. Phylogenet. Evol.">
        <title>Genome-scale phylogeny and comparative genomics of the fungal order Sordariales.</title>
        <authorList>
            <person name="Hensen N."/>
            <person name="Bonometti L."/>
            <person name="Westerberg I."/>
            <person name="Brannstrom I.O."/>
            <person name="Guillou S."/>
            <person name="Cros-Aarteil S."/>
            <person name="Calhoun S."/>
            <person name="Haridas S."/>
            <person name="Kuo A."/>
            <person name="Mondo S."/>
            <person name="Pangilinan J."/>
            <person name="Riley R."/>
            <person name="LaButti K."/>
            <person name="Andreopoulos B."/>
            <person name="Lipzen A."/>
            <person name="Chen C."/>
            <person name="Yan M."/>
            <person name="Daum C."/>
            <person name="Ng V."/>
            <person name="Clum A."/>
            <person name="Steindorff A."/>
            <person name="Ohm R.A."/>
            <person name="Martin F."/>
            <person name="Silar P."/>
            <person name="Natvig D.O."/>
            <person name="Lalanne C."/>
            <person name="Gautier V."/>
            <person name="Ament-Velasquez S.L."/>
            <person name="Kruys A."/>
            <person name="Hutchinson M.I."/>
            <person name="Powell A.J."/>
            <person name="Barry K."/>
            <person name="Miller A.N."/>
            <person name="Grigoriev I.V."/>
            <person name="Debuchy R."/>
            <person name="Gladieux P."/>
            <person name="Hiltunen Thoren M."/>
            <person name="Johannesson H."/>
        </authorList>
    </citation>
    <scope>NUCLEOTIDE SEQUENCE</scope>
    <source>
        <strain evidence="5">CBS 232.78</strain>
    </source>
</reference>
<keyword evidence="6" id="KW-1185">Reference proteome</keyword>
<evidence type="ECO:0000256" key="4">
    <source>
        <dbReference type="SAM" id="MobiDB-lite"/>
    </source>
</evidence>
<feature type="compositionally biased region" description="Low complexity" evidence="4">
    <location>
        <begin position="691"/>
        <end position="710"/>
    </location>
</feature>
<dbReference type="GO" id="GO:0006364">
    <property type="term" value="P:rRNA processing"/>
    <property type="evidence" value="ECO:0007669"/>
    <property type="project" value="InterPro"/>
</dbReference>
<feature type="compositionally biased region" description="Basic and acidic residues" evidence="4">
    <location>
        <begin position="495"/>
        <end position="514"/>
    </location>
</feature>
<feature type="region of interest" description="Disordered" evidence="4">
    <location>
        <begin position="591"/>
        <end position="769"/>
    </location>
</feature>
<feature type="compositionally biased region" description="Basic and acidic residues" evidence="4">
    <location>
        <begin position="714"/>
        <end position="732"/>
    </location>
</feature>
<name>A0AAE0TVR4_9PEZI</name>
<comment type="caution">
    <text evidence="5">The sequence shown here is derived from an EMBL/GenBank/DDBJ whole genome shotgun (WGS) entry which is preliminary data.</text>
</comment>
<feature type="region of interest" description="Disordered" evidence="4">
    <location>
        <begin position="1"/>
        <end position="284"/>
    </location>
</feature>
<feature type="compositionally biased region" description="Acidic residues" evidence="4">
    <location>
        <begin position="176"/>
        <end position="190"/>
    </location>
</feature>